<protein>
    <submittedName>
        <fullName evidence="1">1071_t:CDS:1</fullName>
    </submittedName>
</protein>
<organism evidence="1 2">
    <name type="scientific">Acaulospora colombiana</name>
    <dbReference type="NCBI Taxonomy" id="27376"/>
    <lineage>
        <taxon>Eukaryota</taxon>
        <taxon>Fungi</taxon>
        <taxon>Fungi incertae sedis</taxon>
        <taxon>Mucoromycota</taxon>
        <taxon>Glomeromycotina</taxon>
        <taxon>Glomeromycetes</taxon>
        <taxon>Diversisporales</taxon>
        <taxon>Acaulosporaceae</taxon>
        <taxon>Acaulospora</taxon>
    </lineage>
</organism>
<keyword evidence="2" id="KW-1185">Reference proteome</keyword>
<feature type="non-terminal residue" evidence="1">
    <location>
        <position position="238"/>
    </location>
</feature>
<proteinExistence type="predicted"/>
<dbReference type="EMBL" id="CAJVPT010043464">
    <property type="protein sequence ID" value="CAG8732300.1"/>
    <property type="molecule type" value="Genomic_DNA"/>
</dbReference>
<sequence>EVNLLIARDFTGSATGISQGVSISSLKALKARRSDALILEDGHLTLEEIIRLDLPKAQFAFLSACQTTTGDEKLSEEAVHIAGGMLLAGFMPTWFKMDKNLIVEVWQKHSTFLCKSFVRREVYRLYLGFRLYSSVSSSSPNLWVLYTNFSLAIYGTVTVCAVHEIDTFVAALLVTVHYLVVASLLPVARAQTTPSWTSTPFNPAAYPLAVRSPYLSCWLLSGPGLALNEDWPHFWTGS</sequence>
<reference evidence="1" key="1">
    <citation type="submission" date="2021-06" db="EMBL/GenBank/DDBJ databases">
        <authorList>
            <person name="Kallberg Y."/>
            <person name="Tangrot J."/>
            <person name="Rosling A."/>
        </authorList>
    </citation>
    <scope>NUCLEOTIDE SEQUENCE</scope>
    <source>
        <strain evidence="1">CL356</strain>
    </source>
</reference>
<gene>
    <name evidence="1" type="ORF">ACOLOM_LOCUS11715</name>
</gene>
<comment type="caution">
    <text evidence="1">The sequence shown here is derived from an EMBL/GenBank/DDBJ whole genome shotgun (WGS) entry which is preliminary data.</text>
</comment>
<name>A0ACA9Q081_9GLOM</name>
<evidence type="ECO:0000313" key="1">
    <source>
        <dbReference type="EMBL" id="CAG8732300.1"/>
    </source>
</evidence>
<feature type="non-terminal residue" evidence="1">
    <location>
        <position position="1"/>
    </location>
</feature>
<accession>A0ACA9Q081</accession>
<evidence type="ECO:0000313" key="2">
    <source>
        <dbReference type="Proteomes" id="UP000789525"/>
    </source>
</evidence>
<dbReference type="Proteomes" id="UP000789525">
    <property type="component" value="Unassembled WGS sequence"/>
</dbReference>